<accession>A0A0M3I290</accession>
<dbReference type="SUPFAM" id="SSF57850">
    <property type="entry name" value="RING/U-box"/>
    <property type="match status" value="1"/>
</dbReference>
<dbReference type="InterPro" id="IPR039320">
    <property type="entry name" value="RNF207"/>
</dbReference>
<dbReference type="GO" id="GO:0048471">
    <property type="term" value="C:perinuclear region of cytoplasm"/>
    <property type="evidence" value="ECO:0007669"/>
    <property type="project" value="TreeGrafter"/>
</dbReference>
<dbReference type="Pfam" id="PF13920">
    <property type="entry name" value="zf-C3HC4_3"/>
    <property type="match status" value="1"/>
</dbReference>
<evidence type="ECO:0000313" key="9">
    <source>
        <dbReference type="Proteomes" id="UP000036681"/>
    </source>
</evidence>
<feature type="compositionally biased region" description="Basic and acidic residues" evidence="6">
    <location>
        <begin position="590"/>
        <end position="602"/>
    </location>
</feature>
<keyword evidence="4" id="KW-0862">Zinc</keyword>
<feature type="region of interest" description="Disordered" evidence="6">
    <location>
        <begin position="689"/>
        <end position="719"/>
    </location>
</feature>
<dbReference type="AlphaFoldDB" id="A0A0M3I290"/>
<dbReference type="Gene3D" id="1.20.58.1540">
    <property type="entry name" value="Actin interacting protein 3, C-terminal domain"/>
    <property type="match status" value="1"/>
</dbReference>
<dbReference type="GO" id="GO:0044325">
    <property type="term" value="F:transmembrane transporter binding"/>
    <property type="evidence" value="ECO:0007669"/>
    <property type="project" value="TreeGrafter"/>
</dbReference>
<sequence length="805" mass="91556">MACSLSLLMFKLENAESRNPLECLICDREFTQPIRLPCQHSYCRDCVQGRSMCPVCGSVIEGDLVPDSLLSFLIDTSHETTEICANCDQISQPMHFCETCQQALCNRCRQNTHQAKMFAAHRLVPLEERARVKGRVICPQHGEPFILYSIESRSLACIVCFNNAALDSRHHLVHIDAAHKLGCEKLEKAAAKLRTFQDNVREQFQLRKRLASELSHSYRSASEHVRQTCQEMIDTLLTVRDGLIKKLDDERTLREKHFHEQMRQLTSLQPLIRLYLLSASIFFSSASKLDFLQSSTDLMKRIQNLMSMECDKPLYTGELTVDSREEFGRALEPFLGLSTILFSTGRDRGGDTNDTSCGTASPRNHHSYVRRSGSGYMNGSCSLSTKYQLVVDLAGAFGEQFAKVETPLRQYNREVAKLSQRVQEMQKDLTLRRCIIDKEVVEKLIRRCVDLDTRVGQQSALINDLQPQLQQIWQEQLDRVRRQQILFREKIEEMIILRENARHVSSAARQLEPFAVCLAAVSSIIDRRRCHPPDPAPMESLCLQINTIEPDSQHRIEAIEKEEQNRRLAQDQKKREEQLKFASAKKQLKTTKEQKMLTRESTRNSASKARIVNTTRDRSRGGTDRALLSPCNRRHKGLSLGSRCSKSQSDPEEFESSMDDSFEFIAESSFAEAETTKFECEHTLCRSQPLRLSTPIPMGSKQEERPPPSSSSLPDDEQLSKRVSEINLTAEAKCLPCENRKSGAPIIPRVPFVPKTLFDGLSTTSGMLGAWEAREKLFESIKQKVPRVDVGATKTPDREIMPSKE</sequence>
<dbReference type="Gene3D" id="3.30.160.60">
    <property type="entry name" value="Classic Zinc Finger"/>
    <property type="match status" value="1"/>
</dbReference>
<dbReference type="WBParaSite" id="ALUE_0001055301-mRNA-1">
    <property type="protein sequence ID" value="ALUE_0001055301-mRNA-1"/>
    <property type="gene ID" value="ALUE_0001055301"/>
</dbReference>
<dbReference type="InterPro" id="IPR017907">
    <property type="entry name" value="Znf_RING_CS"/>
</dbReference>
<name>A0A0M3I290_ASCLU</name>
<organism evidence="9 10">
    <name type="scientific">Ascaris lumbricoides</name>
    <name type="common">Giant roundworm</name>
    <dbReference type="NCBI Taxonomy" id="6252"/>
    <lineage>
        <taxon>Eukaryota</taxon>
        <taxon>Metazoa</taxon>
        <taxon>Ecdysozoa</taxon>
        <taxon>Nematoda</taxon>
        <taxon>Chromadorea</taxon>
        <taxon>Rhabditida</taxon>
        <taxon>Spirurina</taxon>
        <taxon>Ascaridomorpha</taxon>
        <taxon>Ascaridoidea</taxon>
        <taxon>Ascarididae</taxon>
        <taxon>Ascaris</taxon>
    </lineage>
</organism>
<keyword evidence="9" id="KW-1185">Reference proteome</keyword>
<dbReference type="PROSITE" id="PS50089">
    <property type="entry name" value="ZF_RING_2"/>
    <property type="match status" value="1"/>
</dbReference>
<feature type="domain" description="RING-type" evidence="7">
    <location>
        <begin position="23"/>
        <end position="56"/>
    </location>
</feature>
<dbReference type="InterPro" id="IPR000315">
    <property type="entry name" value="Znf_B-box"/>
</dbReference>
<dbReference type="CDD" id="cd19814">
    <property type="entry name" value="Bbox1_RNF207-like"/>
    <property type="match status" value="1"/>
</dbReference>
<feature type="region of interest" description="Disordered" evidence="6">
    <location>
        <begin position="565"/>
        <end position="608"/>
    </location>
</feature>
<evidence type="ECO:0000259" key="7">
    <source>
        <dbReference type="PROSITE" id="PS50089"/>
    </source>
</evidence>
<evidence type="ECO:0000256" key="5">
    <source>
        <dbReference type="PROSITE-ProRule" id="PRU00024"/>
    </source>
</evidence>
<dbReference type="SMART" id="SM00184">
    <property type="entry name" value="RING"/>
    <property type="match status" value="1"/>
</dbReference>
<keyword evidence="3 5" id="KW-0863">Zinc-finger</keyword>
<evidence type="ECO:0000256" key="2">
    <source>
        <dbReference type="ARBA" id="ARBA00022723"/>
    </source>
</evidence>
<evidence type="ECO:0000256" key="6">
    <source>
        <dbReference type="SAM" id="MobiDB-lite"/>
    </source>
</evidence>
<evidence type="ECO:0000256" key="3">
    <source>
        <dbReference type="ARBA" id="ARBA00022771"/>
    </source>
</evidence>
<dbReference type="PANTHER" id="PTHR22635:SF0">
    <property type="entry name" value="RING FINGER PROTEIN 207"/>
    <property type="match status" value="1"/>
</dbReference>
<protein>
    <recommendedName>
        <fullName evidence="1">RING finger protein 207</fullName>
    </recommendedName>
</protein>
<dbReference type="PROSITE" id="PS50119">
    <property type="entry name" value="ZF_BBOX"/>
    <property type="match status" value="1"/>
</dbReference>
<reference evidence="10" key="1">
    <citation type="submission" date="2017-02" db="UniProtKB">
        <authorList>
            <consortium name="WormBaseParasite"/>
        </authorList>
    </citation>
    <scope>IDENTIFICATION</scope>
</reference>
<dbReference type="PANTHER" id="PTHR22635">
    <property type="entry name" value="RING FINGER PROTEIN 207"/>
    <property type="match status" value="1"/>
</dbReference>
<feature type="compositionally biased region" description="Basic and acidic residues" evidence="6">
    <location>
        <begin position="565"/>
        <end position="579"/>
    </location>
</feature>
<evidence type="ECO:0000313" key="10">
    <source>
        <dbReference type="WBParaSite" id="ALUE_0001055301-mRNA-1"/>
    </source>
</evidence>
<feature type="domain" description="B box-type" evidence="8">
    <location>
        <begin position="79"/>
        <end position="126"/>
    </location>
</feature>
<dbReference type="InterPro" id="IPR001841">
    <property type="entry name" value="Znf_RING"/>
</dbReference>
<dbReference type="PROSITE" id="PS00518">
    <property type="entry name" value="ZF_RING_1"/>
    <property type="match status" value="1"/>
</dbReference>
<evidence type="ECO:0000256" key="4">
    <source>
        <dbReference type="ARBA" id="ARBA00022833"/>
    </source>
</evidence>
<dbReference type="Proteomes" id="UP000036681">
    <property type="component" value="Unplaced"/>
</dbReference>
<dbReference type="SMART" id="SM00336">
    <property type="entry name" value="BBOX"/>
    <property type="match status" value="1"/>
</dbReference>
<dbReference type="Pfam" id="PF00643">
    <property type="entry name" value="zf-B_box"/>
    <property type="match status" value="1"/>
</dbReference>
<evidence type="ECO:0000256" key="1">
    <source>
        <dbReference type="ARBA" id="ARBA00021526"/>
    </source>
</evidence>
<evidence type="ECO:0000259" key="8">
    <source>
        <dbReference type="PROSITE" id="PS50119"/>
    </source>
</evidence>
<dbReference type="InterPro" id="IPR013083">
    <property type="entry name" value="Znf_RING/FYVE/PHD"/>
</dbReference>
<keyword evidence="2" id="KW-0479">Metal-binding</keyword>
<proteinExistence type="predicted"/>
<dbReference type="GO" id="GO:0030544">
    <property type="term" value="F:Hsp70 protein binding"/>
    <property type="evidence" value="ECO:0007669"/>
    <property type="project" value="InterPro"/>
</dbReference>
<dbReference type="Gene3D" id="3.30.40.10">
    <property type="entry name" value="Zinc/RING finger domain, C3HC4 (zinc finger)"/>
    <property type="match status" value="1"/>
</dbReference>
<dbReference type="GO" id="GO:0008270">
    <property type="term" value="F:zinc ion binding"/>
    <property type="evidence" value="ECO:0007669"/>
    <property type="project" value="UniProtKB-KW"/>
</dbReference>